<proteinExistence type="predicted"/>
<name>A0ABQ0KYT7_MYCCL</name>
<evidence type="ECO:0000313" key="2">
    <source>
        <dbReference type="Proteomes" id="UP000815677"/>
    </source>
</evidence>
<evidence type="ECO:0000313" key="1">
    <source>
        <dbReference type="EMBL" id="GAT44063.1"/>
    </source>
</evidence>
<dbReference type="EMBL" id="DF839573">
    <property type="protein sequence ID" value="GAT44063.1"/>
    <property type="molecule type" value="Genomic_DNA"/>
</dbReference>
<accession>A0ABQ0KYT7</accession>
<keyword evidence="2" id="KW-1185">Reference proteome</keyword>
<dbReference type="Proteomes" id="UP000815677">
    <property type="component" value="Unassembled WGS sequence"/>
</dbReference>
<reference evidence="1" key="1">
    <citation type="submission" date="2014-09" db="EMBL/GenBank/DDBJ databases">
        <title>Genome sequence of the luminous mushroom Mycena chlorophos for searching fungal bioluminescence genes.</title>
        <authorList>
            <person name="Tanaka Y."/>
            <person name="Kasuga D."/>
            <person name="Oba Y."/>
            <person name="Hase S."/>
            <person name="Sato K."/>
            <person name="Oba Y."/>
            <person name="Sakakibara Y."/>
        </authorList>
    </citation>
    <scope>NUCLEOTIDE SEQUENCE</scope>
</reference>
<sequence>MYQHSLTKLAALSLPCESLAALVRKLQDEEKQTDRLQSPIGPLVMQLADEREFVIAFGKTLVGGANGRLCLYEQWSDAAADLAHHHINFHVKPRVLI</sequence>
<protein>
    <submittedName>
        <fullName evidence="1">Uncharacterized protein</fullName>
    </submittedName>
</protein>
<organism evidence="1 2">
    <name type="scientific">Mycena chlorophos</name>
    <name type="common">Agaric fungus</name>
    <name type="synonym">Agaricus chlorophos</name>
    <dbReference type="NCBI Taxonomy" id="658473"/>
    <lineage>
        <taxon>Eukaryota</taxon>
        <taxon>Fungi</taxon>
        <taxon>Dikarya</taxon>
        <taxon>Basidiomycota</taxon>
        <taxon>Agaricomycotina</taxon>
        <taxon>Agaricomycetes</taxon>
        <taxon>Agaricomycetidae</taxon>
        <taxon>Agaricales</taxon>
        <taxon>Marasmiineae</taxon>
        <taxon>Mycenaceae</taxon>
        <taxon>Mycena</taxon>
    </lineage>
</organism>
<gene>
    <name evidence="1" type="ORF">MCHLO_01705</name>
</gene>